<evidence type="ECO:0000313" key="2">
    <source>
        <dbReference type="EMBL" id="QEU83616.1"/>
    </source>
</evidence>
<accession>A0ABX6A7B2</accession>
<dbReference type="PANTHER" id="PTHR33055:SF16">
    <property type="entry name" value="TRANSPOSASE FOR INSERTION SEQUENCE ELEMENT IS1547"/>
    <property type="match status" value="1"/>
</dbReference>
<feature type="domain" description="Transposase IS116/IS110/IS902 C-terminal" evidence="1">
    <location>
        <begin position="119"/>
        <end position="200"/>
    </location>
</feature>
<proteinExistence type="predicted"/>
<protein>
    <submittedName>
        <fullName evidence="2">IS110 family transposase</fullName>
    </submittedName>
</protein>
<reference evidence="2 3" key="1">
    <citation type="submission" date="2017-09" db="EMBL/GenBank/DDBJ databases">
        <authorList>
            <person name="Lee N."/>
            <person name="Cho B.-K."/>
        </authorList>
    </citation>
    <scope>NUCLEOTIDE SEQUENCE [LARGE SCALE GENOMIC DNA]</scope>
    <source>
        <strain evidence="2 3">ATCC 39115</strain>
    </source>
</reference>
<dbReference type="RefSeq" id="WP_016828157.1">
    <property type="nucleotide sequence ID" value="NZ_CP023700.1"/>
</dbReference>
<dbReference type="EMBL" id="CP023700">
    <property type="protein sequence ID" value="QEU83616.1"/>
    <property type="molecule type" value="Genomic_DNA"/>
</dbReference>
<dbReference type="Proteomes" id="UP000327143">
    <property type="component" value="Chromosome"/>
</dbReference>
<gene>
    <name evidence="2" type="ORF">CP969_01900</name>
</gene>
<organism evidence="2 3">
    <name type="scientific">Streptomyces viridosporus T7A</name>
    <dbReference type="NCBI Taxonomy" id="665577"/>
    <lineage>
        <taxon>Bacteria</taxon>
        <taxon>Bacillati</taxon>
        <taxon>Actinomycetota</taxon>
        <taxon>Actinomycetes</taxon>
        <taxon>Kitasatosporales</taxon>
        <taxon>Streptomycetaceae</taxon>
        <taxon>Streptomyces</taxon>
    </lineage>
</organism>
<name>A0ABX6A7B2_STRVD</name>
<sequence length="244" mass="26367">MLSGRATATAKTSDGPVEMLRLVELAKGSAIKSRTQAINQLKSVLVCADSALREALAGLINPHLIKRCAALEALDATGPATAARHTLRLPARRIQHLTEEIDDLNQRIAEAVKASSPGLLDVRGVGPDSAAALLIAAGDNPERLTSEASFAALCGTSPIEASPGKTQRRRLNRGGDRQANAALYRIVLSRLHWDDRTRDYPHRRLAEGKTRREVIRCLKRYIAPEVYRLIVPTGPATDHGRAVA</sequence>
<dbReference type="InterPro" id="IPR003346">
    <property type="entry name" value="Transposase_20"/>
</dbReference>
<dbReference type="Pfam" id="PF02371">
    <property type="entry name" value="Transposase_20"/>
    <property type="match status" value="1"/>
</dbReference>
<keyword evidence="3" id="KW-1185">Reference proteome</keyword>
<dbReference type="PANTHER" id="PTHR33055">
    <property type="entry name" value="TRANSPOSASE FOR INSERTION SEQUENCE ELEMENT IS1111A"/>
    <property type="match status" value="1"/>
</dbReference>
<evidence type="ECO:0000259" key="1">
    <source>
        <dbReference type="Pfam" id="PF02371"/>
    </source>
</evidence>
<dbReference type="InterPro" id="IPR047650">
    <property type="entry name" value="Transpos_IS110"/>
</dbReference>
<evidence type="ECO:0000313" key="3">
    <source>
        <dbReference type="Proteomes" id="UP000327143"/>
    </source>
</evidence>